<sequence length="57" mass="6361">MRHPPTSRGKSSVAGRRFRPRWAECRVARQDFGGKRINHVIVGVLSLDAEPAPPPSR</sequence>
<protein>
    <recommendedName>
        <fullName evidence="3">Transposase</fullName>
    </recommendedName>
</protein>
<evidence type="ECO:0008006" key="3">
    <source>
        <dbReference type="Google" id="ProtNLM"/>
    </source>
</evidence>
<dbReference type="EMBL" id="JBEZFP010000170">
    <property type="protein sequence ID" value="MEU8139356.1"/>
    <property type="molecule type" value="Genomic_DNA"/>
</dbReference>
<name>A0ABV3DUI3_9ACTN</name>
<gene>
    <name evidence="1" type="ORF">AB0C36_38390</name>
</gene>
<evidence type="ECO:0000313" key="2">
    <source>
        <dbReference type="Proteomes" id="UP001551482"/>
    </source>
</evidence>
<evidence type="ECO:0000313" key="1">
    <source>
        <dbReference type="EMBL" id="MEU8139356.1"/>
    </source>
</evidence>
<dbReference type="Proteomes" id="UP001551482">
    <property type="component" value="Unassembled WGS sequence"/>
</dbReference>
<keyword evidence="2" id="KW-1185">Reference proteome</keyword>
<dbReference type="RefSeq" id="WP_358363405.1">
    <property type="nucleotide sequence ID" value="NZ_JBEZFP010000170.1"/>
</dbReference>
<accession>A0ABV3DUI3</accession>
<organism evidence="1 2">
    <name type="scientific">Streptodolium elevatio</name>
    <dbReference type="NCBI Taxonomy" id="3157996"/>
    <lineage>
        <taxon>Bacteria</taxon>
        <taxon>Bacillati</taxon>
        <taxon>Actinomycetota</taxon>
        <taxon>Actinomycetes</taxon>
        <taxon>Kitasatosporales</taxon>
        <taxon>Streptomycetaceae</taxon>
        <taxon>Streptodolium</taxon>
    </lineage>
</organism>
<reference evidence="1 2" key="1">
    <citation type="submission" date="2024-06" db="EMBL/GenBank/DDBJ databases">
        <title>The Natural Products Discovery Center: Release of the First 8490 Sequenced Strains for Exploring Actinobacteria Biosynthetic Diversity.</title>
        <authorList>
            <person name="Kalkreuter E."/>
            <person name="Kautsar S.A."/>
            <person name="Yang D."/>
            <person name="Bader C.D."/>
            <person name="Teijaro C.N."/>
            <person name="Fluegel L."/>
            <person name="Davis C.M."/>
            <person name="Simpson J.R."/>
            <person name="Lauterbach L."/>
            <person name="Steele A.D."/>
            <person name="Gui C."/>
            <person name="Meng S."/>
            <person name="Li G."/>
            <person name="Viehrig K."/>
            <person name="Ye F."/>
            <person name="Su P."/>
            <person name="Kiefer A.F."/>
            <person name="Nichols A."/>
            <person name="Cepeda A.J."/>
            <person name="Yan W."/>
            <person name="Fan B."/>
            <person name="Jiang Y."/>
            <person name="Adhikari A."/>
            <person name="Zheng C.-J."/>
            <person name="Schuster L."/>
            <person name="Cowan T.M."/>
            <person name="Smanski M.J."/>
            <person name="Chevrette M.G."/>
            <person name="De Carvalho L.P.S."/>
            <person name="Shen B."/>
        </authorList>
    </citation>
    <scope>NUCLEOTIDE SEQUENCE [LARGE SCALE GENOMIC DNA]</scope>
    <source>
        <strain evidence="1 2">NPDC048946</strain>
    </source>
</reference>
<proteinExistence type="predicted"/>
<comment type="caution">
    <text evidence="1">The sequence shown here is derived from an EMBL/GenBank/DDBJ whole genome shotgun (WGS) entry which is preliminary data.</text>
</comment>